<feature type="transmembrane region" description="Helical" evidence="7">
    <location>
        <begin position="271"/>
        <end position="296"/>
    </location>
</feature>
<proteinExistence type="inferred from homology"/>
<keyword evidence="3" id="KW-1003">Cell membrane</keyword>
<evidence type="ECO:0000256" key="7">
    <source>
        <dbReference type="RuleBase" id="RU363032"/>
    </source>
</evidence>
<gene>
    <name evidence="9" type="ORF">MJA45_10165</name>
</gene>
<keyword evidence="6 7" id="KW-0472">Membrane</keyword>
<keyword evidence="5 7" id="KW-1133">Transmembrane helix</keyword>
<dbReference type="KEGG" id="paun:MJA45_10165"/>
<evidence type="ECO:0000256" key="5">
    <source>
        <dbReference type="ARBA" id="ARBA00022989"/>
    </source>
</evidence>
<evidence type="ECO:0000256" key="1">
    <source>
        <dbReference type="ARBA" id="ARBA00004651"/>
    </source>
</evidence>
<keyword evidence="10" id="KW-1185">Reference proteome</keyword>
<dbReference type="SUPFAM" id="SSF161098">
    <property type="entry name" value="MetI-like"/>
    <property type="match status" value="1"/>
</dbReference>
<dbReference type="RefSeq" id="WP_315607981.1">
    <property type="nucleotide sequence ID" value="NZ_CP130318.1"/>
</dbReference>
<organism evidence="9 10">
    <name type="scientific">Paenibacillus aurantius</name>
    <dbReference type="NCBI Taxonomy" id="2918900"/>
    <lineage>
        <taxon>Bacteria</taxon>
        <taxon>Bacillati</taxon>
        <taxon>Bacillota</taxon>
        <taxon>Bacilli</taxon>
        <taxon>Bacillales</taxon>
        <taxon>Paenibacillaceae</taxon>
        <taxon>Paenibacillus</taxon>
    </lineage>
</organism>
<reference evidence="9 10" key="1">
    <citation type="submission" date="2022-02" db="EMBL/GenBank/DDBJ databases">
        <title>Paenibacillus sp. MBLB1776 Whole Genome Shotgun Sequencing.</title>
        <authorList>
            <person name="Hwang C.Y."/>
            <person name="Cho E.-S."/>
            <person name="Seo M.-J."/>
        </authorList>
    </citation>
    <scope>NUCLEOTIDE SEQUENCE [LARGE SCALE GENOMIC DNA]</scope>
    <source>
        <strain evidence="9 10">MBLB1776</strain>
    </source>
</reference>
<dbReference type="CDD" id="cd06261">
    <property type="entry name" value="TM_PBP2"/>
    <property type="match status" value="1"/>
</dbReference>
<keyword evidence="2 7" id="KW-0813">Transport</keyword>
<protein>
    <submittedName>
        <fullName evidence="9">ABC transporter permease subunit</fullName>
    </submittedName>
</protein>
<dbReference type="PROSITE" id="PS50928">
    <property type="entry name" value="ABC_TM1"/>
    <property type="match status" value="1"/>
</dbReference>
<feature type="transmembrane region" description="Helical" evidence="7">
    <location>
        <begin position="75"/>
        <end position="101"/>
    </location>
</feature>
<dbReference type="PANTHER" id="PTHR43227:SF11">
    <property type="entry name" value="BLL4140 PROTEIN"/>
    <property type="match status" value="1"/>
</dbReference>
<dbReference type="InterPro" id="IPR035906">
    <property type="entry name" value="MetI-like_sf"/>
</dbReference>
<evidence type="ECO:0000256" key="6">
    <source>
        <dbReference type="ARBA" id="ARBA00023136"/>
    </source>
</evidence>
<dbReference type="AlphaFoldDB" id="A0AA96RI98"/>
<dbReference type="EMBL" id="CP130318">
    <property type="protein sequence ID" value="WNQ14203.1"/>
    <property type="molecule type" value="Genomic_DNA"/>
</dbReference>
<accession>A0AA96RI98</accession>
<dbReference type="GO" id="GO:0005886">
    <property type="term" value="C:plasma membrane"/>
    <property type="evidence" value="ECO:0007669"/>
    <property type="project" value="UniProtKB-SubCell"/>
</dbReference>
<evidence type="ECO:0000256" key="2">
    <source>
        <dbReference type="ARBA" id="ARBA00022448"/>
    </source>
</evidence>
<evidence type="ECO:0000256" key="3">
    <source>
        <dbReference type="ARBA" id="ARBA00022475"/>
    </source>
</evidence>
<comment type="similarity">
    <text evidence="7">Belongs to the binding-protein-dependent transport system permease family.</text>
</comment>
<feature type="transmembrane region" description="Helical" evidence="7">
    <location>
        <begin position="121"/>
        <end position="138"/>
    </location>
</feature>
<feature type="transmembrane region" description="Helical" evidence="7">
    <location>
        <begin position="215"/>
        <end position="235"/>
    </location>
</feature>
<feature type="domain" description="ABC transmembrane type-1" evidence="8">
    <location>
        <begin position="76"/>
        <end position="292"/>
    </location>
</feature>
<dbReference type="InterPro" id="IPR000515">
    <property type="entry name" value="MetI-like"/>
</dbReference>
<feature type="transmembrane region" description="Helical" evidence="7">
    <location>
        <begin position="15"/>
        <end position="34"/>
    </location>
</feature>
<dbReference type="Pfam" id="PF00528">
    <property type="entry name" value="BPD_transp_1"/>
    <property type="match status" value="1"/>
</dbReference>
<evidence type="ECO:0000259" key="8">
    <source>
        <dbReference type="PROSITE" id="PS50928"/>
    </source>
</evidence>
<dbReference type="Gene3D" id="1.10.3720.10">
    <property type="entry name" value="MetI-like"/>
    <property type="match status" value="1"/>
</dbReference>
<name>A0AA96RI98_9BACL</name>
<comment type="subcellular location">
    <subcellularLocation>
        <location evidence="1 7">Cell membrane</location>
        <topology evidence="1 7">Multi-pass membrane protein</topology>
    </subcellularLocation>
</comment>
<sequence>MRSRSSLVKAIRRHWVLYLLIAPVIAYFIIFCYFPMYGVQIAFKNFTAAKGIWDSPWVGFVHFERFFKGYYFSRVILNTLQISLYSLVIGFPVPILLALMINEVRTKWFRSFVQTITYAPHFLSLTVVVGILFALLSTQKGIVNHALRGLGLEPIAFMTDPHWFKTVYVLSDIWQQMGWGSIIYLAALSGVDPQQHEAATIDGASRLRRIWHINVPAIMPTVAILFILNMGNLMGGGSLEKLLLMQHDLNLESSDVISTYVFRTGIGGAEYSFAAAVGLFNSAVNFLLLVSVNYIARKAGETSLW</sequence>
<dbReference type="Proteomes" id="UP001305702">
    <property type="component" value="Chromosome"/>
</dbReference>
<dbReference type="GO" id="GO:0055085">
    <property type="term" value="P:transmembrane transport"/>
    <property type="evidence" value="ECO:0007669"/>
    <property type="project" value="InterPro"/>
</dbReference>
<evidence type="ECO:0000256" key="4">
    <source>
        <dbReference type="ARBA" id="ARBA00022692"/>
    </source>
</evidence>
<dbReference type="InterPro" id="IPR050809">
    <property type="entry name" value="UgpAE/MalFG_permease"/>
</dbReference>
<dbReference type="PANTHER" id="PTHR43227">
    <property type="entry name" value="BLL4140 PROTEIN"/>
    <property type="match status" value="1"/>
</dbReference>
<keyword evidence="4 7" id="KW-0812">Transmembrane</keyword>
<evidence type="ECO:0000313" key="9">
    <source>
        <dbReference type="EMBL" id="WNQ14203.1"/>
    </source>
</evidence>
<evidence type="ECO:0000313" key="10">
    <source>
        <dbReference type="Proteomes" id="UP001305702"/>
    </source>
</evidence>